<name>A0A0A9GTE4_ARUDO</name>
<accession>A0A0A9GTE4</accession>
<reference evidence="1" key="1">
    <citation type="submission" date="2014-09" db="EMBL/GenBank/DDBJ databases">
        <authorList>
            <person name="Magalhaes I.L.F."/>
            <person name="Oliveira U."/>
            <person name="Santos F.R."/>
            <person name="Vidigal T.H.D.A."/>
            <person name="Brescovit A.D."/>
            <person name="Santos A.J."/>
        </authorList>
    </citation>
    <scope>NUCLEOTIDE SEQUENCE</scope>
    <source>
        <tissue evidence="1">Shoot tissue taken approximately 20 cm above the soil surface</tissue>
    </source>
</reference>
<protein>
    <submittedName>
        <fullName evidence="1">Uncharacterized protein</fullName>
    </submittedName>
</protein>
<dbReference type="AlphaFoldDB" id="A0A0A9GTE4"/>
<proteinExistence type="predicted"/>
<sequence>MHLYIRNLSCVNVGSILFMVIDAFCSSQTLDILPLFQPLLCIIFHVIKGLPGKVTYCSEKLTYDYMLMFYGSAYSISSCVCNLRPIAE</sequence>
<dbReference type="EMBL" id="GBRH01169601">
    <property type="protein sequence ID" value="JAE28295.1"/>
    <property type="molecule type" value="Transcribed_RNA"/>
</dbReference>
<reference evidence="1" key="2">
    <citation type="journal article" date="2015" name="Data Brief">
        <title>Shoot transcriptome of the giant reed, Arundo donax.</title>
        <authorList>
            <person name="Barrero R.A."/>
            <person name="Guerrero F.D."/>
            <person name="Moolhuijzen P."/>
            <person name="Goolsby J.A."/>
            <person name="Tidwell J."/>
            <person name="Bellgard S.E."/>
            <person name="Bellgard M.I."/>
        </authorList>
    </citation>
    <scope>NUCLEOTIDE SEQUENCE</scope>
    <source>
        <tissue evidence="1">Shoot tissue taken approximately 20 cm above the soil surface</tissue>
    </source>
</reference>
<organism evidence="1">
    <name type="scientific">Arundo donax</name>
    <name type="common">Giant reed</name>
    <name type="synonym">Donax arundinaceus</name>
    <dbReference type="NCBI Taxonomy" id="35708"/>
    <lineage>
        <taxon>Eukaryota</taxon>
        <taxon>Viridiplantae</taxon>
        <taxon>Streptophyta</taxon>
        <taxon>Embryophyta</taxon>
        <taxon>Tracheophyta</taxon>
        <taxon>Spermatophyta</taxon>
        <taxon>Magnoliopsida</taxon>
        <taxon>Liliopsida</taxon>
        <taxon>Poales</taxon>
        <taxon>Poaceae</taxon>
        <taxon>PACMAD clade</taxon>
        <taxon>Arundinoideae</taxon>
        <taxon>Arundineae</taxon>
        <taxon>Arundo</taxon>
    </lineage>
</organism>
<evidence type="ECO:0000313" key="1">
    <source>
        <dbReference type="EMBL" id="JAE28295.1"/>
    </source>
</evidence>